<dbReference type="KEGG" id="dmr:Deima_0188"/>
<evidence type="ECO:0000259" key="2">
    <source>
        <dbReference type="PROSITE" id="PS50206"/>
    </source>
</evidence>
<dbReference type="SUPFAM" id="SSF56281">
    <property type="entry name" value="Metallo-hydrolase/oxidoreductase"/>
    <property type="match status" value="1"/>
</dbReference>
<dbReference type="PANTHER" id="PTHR43084">
    <property type="entry name" value="PERSULFIDE DIOXYGENASE ETHE1"/>
    <property type="match status" value="1"/>
</dbReference>
<sequence precursor="true">MLLHRLYDDDLAQASYLIGCPDVGVALVVDPHRDVQAYLDLARQHSLRITHVTETHLHADLLSGARELSARAHAELHLSAEGGPDWTPTYPHTPLHHGDTLHVGYVRVQALHTPGHTPEHLSFLITDRHGDTALLTGDFVFVGDVGRPDLLDEAAGGHDTRFTGARQLFGALRDHFLPLPPGTPIWPGHGAGSACGKALGTQPSSTVGAETQRAWWAPYVARNDEDGFTRTLLADQPDAPAYFARMKRDNRAGPPLTPSTPLPALPASAVLDGLLIDTRPRGAYHAGSLPNALHLPDGPHLETWAAWLIDPDADPRPLVLLARDAAHAHALRARLWRVGLDRVAGYVTDLHGLPTRPYPPLPPGALPHDAALLDVRTTAEHAAGHLPGALLRPAAHLTRDLQTLPRDTPVTVYCQSGARSAAAASLLRTRGFADVRELAGGYAAWTAAHP</sequence>
<dbReference type="Pfam" id="PF00581">
    <property type="entry name" value="Rhodanese"/>
    <property type="match status" value="1"/>
</dbReference>
<dbReference type="InterPro" id="IPR044528">
    <property type="entry name" value="POD-like_MBL-fold"/>
</dbReference>
<dbReference type="Pfam" id="PF00753">
    <property type="entry name" value="Lactamase_B"/>
    <property type="match status" value="1"/>
</dbReference>
<dbReference type="InterPro" id="IPR051682">
    <property type="entry name" value="Mito_Persulfide_Diox"/>
</dbReference>
<dbReference type="SMART" id="SM00450">
    <property type="entry name" value="RHOD"/>
    <property type="match status" value="1"/>
</dbReference>
<evidence type="ECO:0000313" key="3">
    <source>
        <dbReference type="EMBL" id="ADV65852.1"/>
    </source>
</evidence>
<dbReference type="InterPro" id="IPR001279">
    <property type="entry name" value="Metallo-B-lactamas"/>
</dbReference>
<organism evidence="3 4">
    <name type="scientific">Deinococcus maricopensis (strain DSM 21211 / LMG 22137 / NRRL B-23946 / LB-34)</name>
    <dbReference type="NCBI Taxonomy" id="709986"/>
    <lineage>
        <taxon>Bacteria</taxon>
        <taxon>Thermotogati</taxon>
        <taxon>Deinococcota</taxon>
        <taxon>Deinococci</taxon>
        <taxon>Deinococcales</taxon>
        <taxon>Deinococcaceae</taxon>
        <taxon>Deinococcus</taxon>
    </lineage>
</organism>
<feature type="domain" description="Rhodanese" evidence="2">
    <location>
        <begin position="366"/>
        <end position="450"/>
    </location>
</feature>
<reference evidence="4" key="2">
    <citation type="submission" date="2011-01" db="EMBL/GenBank/DDBJ databases">
        <title>The complete genome of Deinococcus maricopensis DSM 21211.</title>
        <authorList>
            <consortium name="US DOE Joint Genome Institute (JGI-PGF)"/>
            <person name="Lucas S."/>
            <person name="Copeland A."/>
            <person name="Lapidus A."/>
            <person name="Goodwin L."/>
            <person name="Pitluck S."/>
            <person name="Kyrpides N."/>
            <person name="Mavromatis K."/>
            <person name="Pagani I."/>
            <person name="Ivanova N."/>
            <person name="Ovchinnikova G."/>
            <person name="Zeytun A."/>
            <person name="Detter J.C."/>
            <person name="Han C."/>
            <person name="Land M."/>
            <person name="Hauser L."/>
            <person name="Markowitz V."/>
            <person name="Cheng J.-F."/>
            <person name="Hugenholtz P."/>
            <person name="Woyke T."/>
            <person name="Wu D."/>
            <person name="Pukall R."/>
            <person name="Gehrich-Schroeter G."/>
            <person name="Brambilla E."/>
            <person name="Klenk H.-P."/>
            <person name="Eisen J.A."/>
        </authorList>
    </citation>
    <scope>NUCLEOTIDE SEQUENCE [LARGE SCALE GENOMIC DNA]</scope>
    <source>
        <strain evidence="4">DSM 21211 / LMG 22137 / NRRL B-23946 / LB-34</strain>
    </source>
</reference>
<dbReference type="GO" id="GO:0046872">
    <property type="term" value="F:metal ion binding"/>
    <property type="evidence" value="ECO:0007669"/>
    <property type="project" value="UniProtKB-KW"/>
</dbReference>
<dbReference type="InterPro" id="IPR036873">
    <property type="entry name" value="Rhodanese-like_dom_sf"/>
</dbReference>
<evidence type="ECO:0000313" key="4">
    <source>
        <dbReference type="Proteomes" id="UP000008635"/>
    </source>
</evidence>
<dbReference type="RefSeq" id="WP_013555357.1">
    <property type="nucleotide sequence ID" value="NC_014958.1"/>
</dbReference>
<dbReference type="PANTHER" id="PTHR43084:SF1">
    <property type="entry name" value="PERSULFIDE DIOXYGENASE ETHE1, MITOCHONDRIAL"/>
    <property type="match status" value="1"/>
</dbReference>
<keyword evidence="4" id="KW-1185">Reference proteome</keyword>
<evidence type="ECO:0000256" key="1">
    <source>
        <dbReference type="ARBA" id="ARBA00022723"/>
    </source>
</evidence>
<dbReference type="GO" id="GO:0006749">
    <property type="term" value="P:glutathione metabolic process"/>
    <property type="evidence" value="ECO:0007669"/>
    <property type="project" value="InterPro"/>
</dbReference>
<dbReference type="STRING" id="709986.Deima_0188"/>
<dbReference type="eggNOG" id="COG0491">
    <property type="taxonomic scope" value="Bacteria"/>
</dbReference>
<dbReference type="EMBL" id="CP002454">
    <property type="protein sequence ID" value="ADV65852.1"/>
    <property type="molecule type" value="Genomic_DNA"/>
</dbReference>
<dbReference type="FunFam" id="3.60.15.10:FF:000030">
    <property type="entry name" value="Metallo-beta-lactamase family protein"/>
    <property type="match status" value="1"/>
</dbReference>
<dbReference type="InterPro" id="IPR036866">
    <property type="entry name" value="RibonucZ/Hydroxyglut_hydro"/>
</dbReference>
<dbReference type="PROSITE" id="PS50206">
    <property type="entry name" value="RHODANESE_3"/>
    <property type="match status" value="1"/>
</dbReference>
<dbReference type="SMART" id="SM00849">
    <property type="entry name" value="Lactamase_B"/>
    <property type="match status" value="1"/>
</dbReference>
<keyword evidence="1" id="KW-0479">Metal-binding</keyword>
<dbReference type="AlphaFoldDB" id="E8U415"/>
<dbReference type="HOGENOM" id="CLU_030571_7_1_0"/>
<accession>E8U415</accession>
<dbReference type="eggNOG" id="COG0607">
    <property type="taxonomic scope" value="Bacteria"/>
</dbReference>
<dbReference type="CDD" id="cd00158">
    <property type="entry name" value="RHOD"/>
    <property type="match status" value="1"/>
</dbReference>
<dbReference type="Proteomes" id="UP000008635">
    <property type="component" value="Chromosome"/>
</dbReference>
<dbReference type="GO" id="GO:0070813">
    <property type="term" value="P:hydrogen sulfide metabolic process"/>
    <property type="evidence" value="ECO:0007669"/>
    <property type="project" value="TreeGrafter"/>
</dbReference>
<dbReference type="CDD" id="cd07724">
    <property type="entry name" value="POD-like_MBL-fold"/>
    <property type="match status" value="1"/>
</dbReference>
<dbReference type="Gene3D" id="3.40.250.10">
    <property type="entry name" value="Rhodanese-like domain"/>
    <property type="match status" value="2"/>
</dbReference>
<protein>
    <submittedName>
        <fullName evidence="3">Beta-lactamase domain protein</fullName>
    </submittedName>
</protein>
<reference evidence="3 4" key="1">
    <citation type="journal article" date="2011" name="Stand. Genomic Sci.">
        <title>Complete genome sequence of Deinococcus maricopensis type strain (LB-34).</title>
        <authorList>
            <person name="Pukall R."/>
            <person name="Zeytun A."/>
            <person name="Lucas S."/>
            <person name="Lapidus A."/>
            <person name="Hammon N."/>
            <person name="Deshpande S."/>
            <person name="Nolan M."/>
            <person name="Cheng J.F."/>
            <person name="Pitluck S."/>
            <person name="Liolios K."/>
            <person name="Pagani I."/>
            <person name="Mikhailova N."/>
            <person name="Ivanova N."/>
            <person name="Mavromatis K."/>
            <person name="Pati A."/>
            <person name="Tapia R."/>
            <person name="Han C."/>
            <person name="Goodwin L."/>
            <person name="Chen A."/>
            <person name="Palaniappan K."/>
            <person name="Land M."/>
            <person name="Hauser L."/>
            <person name="Chang Y.J."/>
            <person name="Jeffries C.D."/>
            <person name="Brambilla E.M."/>
            <person name="Rohde M."/>
            <person name="Goker M."/>
            <person name="Detter J.C."/>
            <person name="Woyke T."/>
            <person name="Bristow J."/>
            <person name="Eisen J.A."/>
            <person name="Markowitz V."/>
            <person name="Hugenholtz P."/>
            <person name="Kyrpides N.C."/>
            <person name="Klenk H.P."/>
        </authorList>
    </citation>
    <scope>NUCLEOTIDE SEQUENCE [LARGE SCALE GENOMIC DNA]</scope>
    <source>
        <strain evidence="4">DSM 21211 / LMG 22137 / NRRL B-23946 / LB-34</strain>
    </source>
</reference>
<dbReference type="OrthoDB" id="9784009at2"/>
<dbReference type="Gene3D" id="3.60.15.10">
    <property type="entry name" value="Ribonuclease Z/Hydroxyacylglutathione hydrolase-like"/>
    <property type="match status" value="1"/>
</dbReference>
<proteinExistence type="predicted"/>
<dbReference type="SUPFAM" id="SSF52821">
    <property type="entry name" value="Rhodanese/Cell cycle control phosphatase"/>
    <property type="match status" value="2"/>
</dbReference>
<dbReference type="GO" id="GO:0050313">
    <property type="term" value="F:sulfur dioxygenase activity"/>
    <property type="evidence" value="ECO:0007669"/>
    <property type="project" value="InterPro"/>
</dbReference>
<dbReference type="InterPro" id="IPR001763">
    <property type="entry name" value="Rhodanese-like_dom"/>
</dbReference>
<name>E8U415_DEIML</name>
<gene>
    <name evidence="3" type="ordered locus">Deima_0188</name>
</gene>